<feature type="domain" description="DUF1570" evidence="1">
    <location>
        <begin position="218"/>
        <end position="330"/>
    </location>
</feature>
<evidence type="ECO:0000313" key="2">
    <source>
        <dbReference type="EMBL" id="NLR22487.1"/>
    </source>
</evidence>
<dbReference type="EMBL" id="WEIA01000009">
    <property type="protein sequence ID" value="NLR22487.1"/>
    <property type="molecule type" value="Genomic_DNA"/>
</dbReference>
<dbReference type="EMBL" id="CP137578">
    <property type="protein sequence ID" value="WOX29413.1"/>
    <property type="molecule type" value="Genomic_DNA"/>
</dbReference>
<dbReference type="Proteomes" id="UP001304419">
    <property type="component" value="Chromosome 1"/>
</dbReference>
<evidence type="ECO:0000313" key="5">
    <source>
        <dbReference type="Proteomes" id="UP001304419"/>
    </source>
</evidence>
<reference evidence="3 5" key="2">
    <citation type="submission" date="2023-10" db="EMBL/GenBank/DDBJ databases">
        <title>To unveil natural product biosynthetic capacity in Pseudoalteromonas.</title>
        <authorList>
            <person name="Wang J."/>
        </authorList>
    </citation>
    <scope>NUCLEOTIDE SEQUENCE [LARGE SCALE GENOMIC DNA]</scope>
    <source>
        <strain evidence="3 5">DSM 15914</strain>
    </source>
</reference>
<evidence type="ECO:0000313" key="3">
    <source>
        <dbReference type="EMBL" id="WOX29413.1"/>
    </source>
</evidence>
<reference evidence="2" key="1">
    <citation type="submission" date="2019-10" db="EMBL/GenBank/DDBJ databases">
        <authorList>
            <person name="Paulsen S."/>
        </authorList>
    </citation>
    <scope>NUCLEOTIDE SEQUENCE</scope>
    <source>
        <strain evidence="2">LMG 19692</strain>
    </source>
</reference>
<dbReference type="Proteomes" id="UP000646877">
    <property type="component" value="Unassembled WGS sequence"/>
</dbReference>
<proteinExistence type="predicted"/>
<gene>
    <name evidence="2" type="ORF">F9Y85_14425</name>
    <name evidence="3" type="ORF">R5H13_03830</name>
</gene>
<evidence type="ECO:0000259" key="1">
    <source>
        <dbReference type="Pfam" id="PF07607"/>
    </source>
</evidence>
<protein>
    <submittedName>
        <fullName evidence="2">DUF1570 domain-containing protein</fullName>
    </submittedName>
</protein>
<sequence>MVWRVFVLLLIITLILFALYFIYPSAAANSIRSIKPLLTELGIQLDAHTEKHLSQPDTTTHLTVASPKATRQQLPEIPEKTFYNLNGHSDIVNMFSDISTPTCGALKREVFSLQTQFNDIENFKLNLTGEPVSPYVEYQAQQALNVVYMMFKHFFNQLAHKKALSPIQLNMHIAANDADYNELILSRDAEPAGTLGMYFLFQNQGVINGGRTEEETLRTLIHESVHALVFYYFGVTPRWVTEGLAEYFEHLRITETGQFSVYLSDEDWLTKEGILKSRFAKLDINTLFNSENQWQTMQSATLYANSYLFTGFMVEHNSNAFFEYLRQESSNPCNIVPAQNIEQLFRNFNENVESQFEGWRNTPRQIQRGAWQ</sequence>
<organism evidence="2 4">
    <name type="scientific">Pseudoalteromonas maricaloris</name>
    <dbReference type="NCBI Taxonomy" id="184924"/>
    <lineage>
        <taxon>Bacteria</taxon>
        <taxon>Pseudomonadati</taxon>
        <taxon>Pseudomonadota</taxon>
        <taxon>Gammaproteobacteria</taxon>
        <taxon>Alteromonadales</taxon>
        <taxon>Pseudoalteromonadaceae</taxon>
        <taxon>Pseudoalteromonas</taxon>
    </lineage>
</organism>
<dbReference type="Pfam" id="PF07607">
    <property type="entry name" value="DUF1570"/>
    <property type="match status" value="1"/>
</dbReference>
<accession>A0A8I2H5S2</accession>
<evidence type="ECO:0000313" key="4">
    <source>
        <dbReference type="Proteomes" id="UP000646877"/>
    </source>
</evidence>
<name>A0A8I2H5S2_9GAMM</name>
<dbReference type="AlphaFoldDB" id="A0A8I2H5S2"/>
<keyword evidence="5" id="KW-1185">Reference proteome</keyword>
<dbReference type="InterPro" id="IPR011464">
    <property type="entry name" value="DUF1570"/>
</dbReference>
<dbReference type="RefSeq" id="WP_039491888.1">
    <property type="nucleotide sequence ID" value="NZ_CBCSDF010000029.1"/>
</dbReference>